<feature type="compositionally biased region" description="Polar residues" evidence="1">
    <location>
        <begin position="402"/>
        <end position="416"/>
    </location>
</feature>
<dbReference type="InterPro" id="IPR021136">
    <property type="entry name" value="Flagellar_hook_control-like_C"/>
</dbReference>
<feature type="compositionally biased region" description="Basic and acidic residues" evidence="1">
    <location>
        <begin position="612"/>
        <end position="628"/>
    </location>
</feature>
<feature type="compositionally biased region" description="Low complexity" evidence="1">
    <location>
        <begin position="301"/>
        <end position="313"/>
    </location>
</feature>
<feature type="compositionally biased region" description="Low complexity" evidence="1">
    <location>
        <begin position="557"/>
        <end position="586"/>
    </location>
</feature>
<feature type="compositionally biased region" description="Basic and acidic residues" evidence="1">
    <location>
        <begin position="51"/>
        <end position="79"/>
    </location>
</feature>
<feature type="compositionally biased region" description="Polar residues" evidence="1">
    <location>
        <begin position="265"/>
        <end position="285"/>
    </location>
</feature>
<feature type="region of interest" description="Disordered" evidence="1">
    <location>
        <begin position="1"/>
        <end position="110"/>
    </location>
</feature>
<feature type="domain" description="Flagellar hook-length control protein-like C-terminal" evidence="2">
    <location>
        <begin position="483"/>
        <end position="541"/>
    </location>
</feature>
<feature type="compositionally biased region" description="Polar residues" evidence="1">
    <location>
        <begin position="7"/>
        <end position="34"/>
    </location>
</feature>
<reference evidence="3 4" key="1">
    <citation type="submission" date="2016-11" db="EMBL/GenBank/DDBJ databases">
        <title>Comparative genomics of Bartonella apis.</title>
        <authorList>
            <person name="Engel P."/>
        </authorList>
    </citation>
    <scope>NUCLEOTIDE SEQUENCE [LARGE SCALE GENOMIC DNA]</scope>
    <source>
        <strain evidence="3 4">BBC0178</strain>
    </source>
</reference>
<feature type="region of interest" description="Disordered" evidence="1">
    <location>
        <begin position="555"/>
        <end position="628"/>
    </location>
</feature>
<feature type="compositionally biased region" description="Low complexity" evidence="1">
    <location>
        <begin position="80"/>
        <end position="92"/>
    </location>
</feature>
<dbReference type="Gene3D" id="3.30.750.140">
    <property type="match status" value="1"/>
</dbReference>
<name>A0A1U9M967_9HYPH</name>
<feature type="compositionally biased region" description="Basic and acidic residues" evidence="1">
    <location>
        <begin position="390"/>
        <end position="401"/>
    </location>
</feature>
<dbReference type="KEGG" id="bapa:BBC0178_005440"/>
<accession>A0A1U9M967</accession>
<dbReference type="AlphaFoldDB" id="A0A1U9M967"/>
<dbReference type="OrthoDB" id="7923386at2"/>
<evidence type="ECO:0000313" key="4">
    <source>
        <dbReference type="Proteomes" id="UP000189660"/>
    </source>
</evidence>
<feature type="compositionally biased region" description="Basic and acidic residues" evidence="1">
    <location>
        <begin position="152"/>
        <end position="178"/>
    </location>
</feature>
<evidence type="ECO:0000313" key="3">
    <source>
        <dbReference type="EMBL" id="AQT42042.1"/>
    </source>
</evidence>
<feature type="compositionally biased region" description="Basic and acidic residues" evidence="1">
    <location>
        <begin position="93"/>
        <end position="110"/>
    </location>
</feature>
<proteinExistence type="predicted"/>
<dbReference type="Proteomes" id="UP000189660">
    <property type="component" value="Chromosome"/>
</dbReference>
<feature type="compositionally biased region" description="Polar residues" evidence="1">
    <location>
        <begin position="137"/>
        <end position="151"/>
    </location>
</feature>
<feature type="compositionally biased region" description="Basic and acidic residues" evidence="1">
    <location>
        <begin position="188"/>
        <end position="197"/>
    </location>
</feature>
<feature type="region of interest" description="Disordered" evidence="1">
    <location>
        <begin position="135"/>
        <end position="325"/>
    </location>
</feature>
<evidence type="ECO:0000256" key="1">
    <source>
        <dbReference type="SAM" id="MobiDB-lite"/>
    </source>
</evidence>
<keyword evidence="4" id="KW-1185">Reference proteome</keyword>
<dbReference type="Pfam" id="PF02120">
    <property type="entry name" value="Flg_hook"/>
    <property type="match status" value="1"/>
</dbReference>
<dbReference type="InterPro" id="IPR038610">
    <property type="entry name" value="FliK-like_C_sf"/>
</dbReference>
<protein>
    <submittedName>
        <fullName evidence="3">Hook-length control protein FliK</fullName>
    </submittedName>
</protein>
<feature type="region of interest" description="Disordered" evidence="1">
    <location>
        <begin position="349"/>
        <end position="416"/>
    </location>
</feature>
<evidence type="ECO:0000259" key="2">
    <source>
        <dbReference type="Pfam" id="PF02120"/>
    </source>
</evidence>
<gene>
    <name evidence="3" type="ORF">BBC0178_005440</name>
</gene>
<dbReference type="CDD" id="cd17470">
    <property type="entry name" value="T3SS_Flik_C"/>
    <property type="match status" value="1"/>
</dbReference>
<dbReference type="EMBL" id="CP015820">
    <property type="protein sequence ID" value="AQT42042.1"/>
    <property type="molecule type" value="Genomic_DNA"/>
</dbReference>
<organism evidence="3 4">
    <name type="scientific">Bartonella apihabitans</name>
    <dbReference type="NCBI Taxonomy" id="2750929"/>
    <lineage>
        <taxon>Bacteria</taxon>
        <taxon>Pseudomonadati</taxon>
        <taxon>Pseudomonadota</taxon>
        <taxon>Alphaproteobacteria</taxon>
        <taxon>Hyphomicrobiales</taxon>
        <taxon>Bartonellaceae</taxon>
        <taxon>Bartonella</taxon>
    </lineage>
</organism>
<sequence length="628" mass="66872">MMVISGEFTSINTNFNQIRTDNKKSQQIPQSSHDSFGDVLNKAGDNNKSGSSREADRQSAKSNSDKAFADKSANDKILNDKAANNKIANDKLGSSREADRQSAKSNSDKAFADKAANDKIINDKIASDKAAVDKALNNKTHSDQSAQTNASDKNKVRDESDKNKENAKPSVPDGHDELNDQSASSVHDILEQLDTHKNLASNEKNGAKPGSTEGADDNLALTVGTDSPNKPHSLKPKDGKTVDADGEEDGNENNVKVAFGPLPTLNHSTVNPDNSVKNGDSLNGDKNNDGKHQIDVNIGIAGSSDKAGDAASKNTRDASAPALETNETVKANAALETGVLATAGTGKVAGAHNGNAEPSDNNNVSVADDDFVGKSGLTLEDENAPLGDKNANDFKTADDKSGNTISGRKQSNAKRTQDIASQLSNNSQQLNFDDAADKMQAGQTLNIGDKIATNTARAENQNVLGRIAGVEVTENKQVGDMRVLRIQLNPENLGMVEARLRKTNDGLQIEIHAERQETARLLAADNHALHKALEKSGVSDNGQLSIMIVDKSSQTVQQGQSANSGQSNSQDNSGQNFNGQRQSAGQQGQGGHNASRQTFSEFPFTDTPLQEEDVRVENTRRDPRRLVV</sequence>